<dbReference type="PANTHER" id="PTHR10744">
    <property type="entry name" value="40S RIBOSOMAL PROTEIN S11 FAMILY MEMBER"/>
    <property type="match status" value="1"/>
</dbReference>
<keyword evidence="4" id="KW-0699">rRNA-binding</keyword>
<dbReference type="Gene3D" id="2.40.50.140">
    <property type="entry name" value="Nucleic acid-binding proteins"/>
    <property type="match status" value="1"/>
</dbReference>
<evidence type="ECO:0000256" key="8">
    <source>
        <dbReference type="ARBA" id="ARBA00022980"/>
    </source>
</evidence>
<evidence type="ECO:0000256" key="2">
    <source>
        <dbReference type="ARBA" id="ARBA00010254"/>
    </source>
</evidence>
<dbReference type="GO" id="GO:0003735">
    <property type="term" value="F:structural constituent of ribosome"/>
    <property type="evidence" value="ECO:0007669"/>
    <property type="project" value="InterPro"/>
</dbReference>
<keyword evidence="5 11" id="KW-0863">Zinc-finger</keyword>
<dbReference type="SUPFAM" id="SSF144232">
    <property type="entry name" value="HIT/MYND zinc finger-like"/>
    <property type="match status" value="1"/>
</dbReference>
<keyword evidence="3" id="KW-0479">Metal-binding</keyword>
<dbReference type="PANTHER" id="PTHR10744:SF1">
    <property type="entry name" value="SMALL RIBOSOMAL SUBUNIT PROTEIN US17M"/>
    <property type="match status" value="1"/>
</dbReference>
<evidence type="ECO:0000256" key="1">
    <source>
        <dbReference type="ARBA" id="ARBA00002932"/>
    </source>
</evidence>
<evidence type="ECO:0000256" key="13">
    <source>
        <dbReference type="SAM" id="MobiDB-lite"/>
    </source>
</evidence>
<feature type="region of interest" description="Disordered" evidence="13">
    <location>
        <begin position="57"/>
        <end position="106"/>
    </location>
</feature>
<keyword evidence="6" id="KW-0862">Zinc</keyword>
<keyword evidence="8" id="KW-0689">Ribosomal protein</keyword>
<dbReference type="InterPro" id="IPR012340">
    <property type="entry name" value="NA-bd_OB-fold"/>
</dbReference>
<evidence type="ECO:0000256" key="5">
    <source>
        <dbReference type="ARBA" id="ARBA00022771"/>
    </source>
</evidence>
<organism evidence="15 16">
    <name type="scientific">Micractinium conductrix</name>
    <dbReference type="NCBI Taxonomy" id="554055"/>
    <lineage>
        <taxon>Eukaryota</taxon>
        <taxon>Viridiplantae</taxon>
        <taxon>Chlorophyta</taxon>
        <taxon>core chlorophytes</taxon>
        <taxon>Trebouxiophyceae</taxon>
        <taxon>Chlorellales</taxon>
        <taxon>Chlorellaceae</taxon>
        <taxon>Chlorella clade</taxon>
        <taxon>Micractinium</taxon>
    </lineage>
</organism>
<dbReference type="GO" id="GO:0006412">
    <property type="term" value="P:translation"/>
    <property type="evidence" value="ECO:0007669"/>
    <property type="project" value="InterPro"/>
</dbReference>
<dbReference type="InterPro" id="IPR002893">
    <property type="entry name" value="Znf_MYND"/>
</dbReference>
<evidence type="ECO:0000256" key="7">
    <source>
        <dbReference type="ARBA" id="ARBA00022884"/>
    </source>
</evidence>
<comment type="similarity">
    <text evidence="2">Belongs to the universal ribosomal protein uS17 family.</text>
</comment>
<dbReference type="STRING" id="554055.A0A2P6VGV1"/>
<evidence type="ECO:0000256" key="10">
    <source>
        <dbReference type="ARBA" id="ARBA00035251"/>
    </source>
</evidence>
<evidence type="ECO:0000313" key="16">
    <source>
        <dbReference type="Proteomes" id="UP000239649"/>
    </source>
</evidence>
<evidence type="ECO:0000256" key="4">
    <source>
        <dbReference type="ARBA" id="ARBA00022730"/>
    </source>
</evidence>
<evidence type="ECO:0000313" key="15">
    <source>
        <dbReference type="EMBL" id="PSC73298.1"/>
    </source>
</evidence>
<dbReference type="CDD" id="cd00364">
    <property type="entry name" value="Ribosomal_uS17"/>
    <property type="match status" value="1"/>
</dbReference>
<feature type="coiled-coil region" evidence="12">
    <location>
        <begin position="205"/>
        <end position="474"/>
    </location>
</feature>
<accession>A0A2P6VGV1</accession>
<feature type="region of interest" description="Disordered" evidence="13">
    <location>
        <begin position="1"/>
        <end position="23"/>
    </location>
</feature>
<gene>
    <name evidence="15" type="ORF">C2E20_3440</name>
</gene>
<proteinExistence type="inferred from homology"/>
<dbReference type="GO" id="GO:0005739">
    <property type="term" value="C:mitochondrion"/>
    <property type="evidence" value="ECO:0007669"/>
    <property type="project" value="TreeGrafter"/>
</dbReference>
<dbReference type="GO" id="GO:1990904">
    <property type="term" value="C:ribonucleoprotein complex"/>
    <property type="evidence" value="ECO:0007669"/>
    <property type="project" value="UniProtKB-KW"/>
</dbReference>
<protein>
    <recommendedName>
        <fullName evidence="10">Small ribosomal subunit protein uS17c</fullName>
    </recommendedName>
</protein>
<evidence type="ECO:0000256" key="9">
    <source>
        <dbReference type="ARBA" id="ARBA00023274"/>
    </source>
</evidence>
<evidence type="ECO:0000256" key="6">
    <source>
        <dbReference type="ARBA" id="ARBA00022833"/>
    </source>
</evidence>
<reference evidence="15 16" key="1">
    <citation type="journal article" date="2018" name="Plant J.">
        <title>Genome sequences of Chlorella sorokiniana UTEX 1602 and Micractinium conductrix SAG 241.80: implications to maltose excretion by a green alga.</title>
        <authorList>
            <person name="Arriola M.B."/>
            <person name="Velmurugan N."/>
            <person name="Zhang Y."/>
            <person name="Plunkett M.H."/>
            <person name="Hondzo H."/>
            <person name="Barney B.M."/>
        </authorList>
    </citation>
    <scope>NUCLEOTIDE SEQUENCE [LARGE SCALE GENOMIC DNA]</scope>
    <source>
        <strain evidence="15 16">SAG 241.80</strain>
    </source>
</reference>
<evidence type="ECO:0000256" key="3">
    <source>
        <dbReference type="ARBA" id="ARBA00022723"/>
    </source>
</evidence>
<dbReference type="InterPro" id="IPR019984">
    <property type="entry name" value="Ribosomal_uS17_bact/chlr"/>
</dbReference>
<dbReference type="Gene3D" id="6.10.140.2220">
    <property type="match status" value="1"/>
</dbReference>
<dbReference type="GO" id="GO:0019843">
    <property type="term" value="F:rRNA binding"/>
    <property type="evidence" value="ECO:0007669"/>
    <property type="project" value="UniProtKB-KW"/>
</dbReference>
<dbReference type="HAMAP" id="MF_01345_B">
    <property type="entry name" value="Ribosomal_uS17_B"/>
    <property type="match status" value="1"/>
</dbReference>
<feature type="domain" description="MYND-type" evidence="14">
    <location>
        <begin position="788"/>
        <end position="850"/>
    </location>
</feature>
<dbReference type="Proteomes" id="UP000239649">
    <property type="component" value="Unassembled WGS sequence"/>
</dbReference>
<dbReference type="NCBIfam" id="NF004123">
    <property type="entry name" value="PRK05610.1"/>
    <property type="match status" value="1"/>
</dbReference>
<comment type="caution">
    <text evidence="15">The sequence shown here is derived from an EMBL/GenBank/DDBJ whole genome shotgun (WGS) entry which is preliminary data.</text>
</comment>
<evidence type="ECO:0000259" key="14">
    <source>
        <dbReference type="PROSITE" id="PS50865"/>
    </source>
</evidence>
<evidence type="ECO:0000256" key="12">
    <source>
        <dbReference type="SAM" id="Coils"/>
    </source>
</evidence>
<dbReference type="Pfam" id="PF00366">
    <property type="entry name" value="Ribosomal_S17"/>
    <property type="match status" value="1"/>
</dbReference>
<sequence>MGDIFDGLDELGPPPAGLPWTDGGAATAAASRAGAALSSDDIELALAQAEQLLDAAGDEPAAGSGTQQPWHEQAHALARSPRQQHWPAWPQQQAATAGDPPRPPSAFSLGEAAMTLRLTLHEKELELLELRAQCGQLADHAEHSQRQLQAGLAQRDSRIAQLEAAAAASGREAAGLAERLAAYRGLSPEAAARLQTEAAAAGTAARKAEAAAADAERRQQEAARRLASGLATWERVQAEVQAENGRLAADVARQRRELEGLDQEKEVHRARAAMLESRGAALPAPPPEQPRAAAAAEAAELRQQLAAVLERLQGRDAVAKKYKEAVRSLKRRVAELEEQLAAARSAEAAASSQAQAGAVQAAAVLEQAERQAVESRQAAERQAGEVRQQNEQYATQLAQLEAQLKKAEFERAQWEWRAQDAEQRAVAAGDAADTSSAAAARLADRRAGAAESRAAELEAQAKAASLRVVQLEKALGMAPYKHRNVAQSAAPCRAGRTAAASSAMGDATLELRATLQAAFAERWDAALPDGQFWLGATNVPELVVPLLADPGPGPSGKNQEICCATFALQLTDTGGLPYEDKLRCWRPSPPMSFPPPAKRCASCVMPDDAPQHAEQEGVRLRLALARRTSLLDRLGRLVAGAGKADAANPEAAREQVLALALAGQFSQSINHPSVETDTSAILHPLNAHTEPLAEFGWGQPYSSSGARGEYSYADGSRGAAMLSSLDLFKFSDAAEAFHAAGGASLARIVARSPDYPDWLTEMVQHVVDTAEAVRHVVQHVKAHGDLMCTCCTRRAQRELPRGSQQRAQLTTCAYDYCQRDATEVPGGMKVCGGCRVVHYCSQECQVADWRPDMAALGSMLKSSAFSGSALQARAPSARPAAPAAFTVRASQSLQGKVVSTAQHKTAVVEVSTLQVHPVYQKRVRVTTKYQAHDEQQQCQVGDTVVLAPSRPLSKSKRFVVESIVQKAK</sequence>
<dbReference type="GO" id="GO:0008270">
    <property type="term" value="F:zinc ion binding"/>
    <property type="evidence" value="ECO:0007669"/>
    <property type="project" value="UniProtKB-KW"/>
</dbReference>
<dbReference type="SUPFAM" id="SSF50249">
    <property type="entry name" value="Nucleic acid-binding proteins"/>
    <property type="match status" value="1"/>
</dbReference>
<keyword evidence="12" id="KW-0175">Coiled coil</keyword>
<evidence type="ECO:0000256" key="11">
    <source>
        <dbReference type="PROSITE-ProRule" id="PRU00134"/>
    </source>
</evidence>
<dbReference type="GO" id="GO:0005840">
    <property type="term" value="C:ribosome"/>
    <property type="evidence" value="ECO:0007669"/>
    <property type="project" value="UniProtKB-KW"/>
</dbReference>
<keyword evidence="7" id="KW-0694">RNA-binding</keyword>
<dbReference type="AlphaFoldDB" id="A0A2P6VGV1"/>
<dbReference type="OrthoDB" id="274752at2759"/>
<dbReference type="InterPro" id="IPR000266">
    <property type="entry name" value="Ribosomal_uS17"/>
</dbReference>
<dbReference type="PROSITE" id="PS50865">
    <property type="entry name" value="ZF_MYND_2"/>
    <property type="match status" value="1"/>
</dbReference>
<keyword evidence="16" id="KW-1185">Reference proteome</keyword>
<comment type="function">
    <text evidence="1">One of the primary rRNA binding proteins, it binds specifically to the 5'-end of 16S ribosomal RNA.</text>
</comment>
<dbReference type="EMBL" id="LHPF02000007">
    <property type="protein sequence ID" value="PSC73298.1"/>
    <property type="molecule type" value="Genomic_DNA"/>
</dbReference>
<keyword evidence="9" id="KW-0687">Ribonucleoprotein</keyword>
<dbReference type="Pfam" id="PF01753">
    <property type="entry name" value="zf-MYND"/>
    <property type="match status" value="1"/>
</dbReference>
<feature type="compositionally biased region" description="Low complexity" evidence="13">
    <location>
        <begin position="83"/>
        <end position="97"/>
    </location>
</feature>
<dbReference type="PRINTS" id="PR00973">
    <property type="entry name" value="RIBOSOMALS17"/>
</dbReference>
<name>A0A2P6VGV1_9CHLO</name>